<accession>A0A8S9G4B6</accession>
<dbReference type="Proteomes" id="UP000712281">
    <property type="component" value="Unassembled WGS sequence"/>
</dbReference>
<sequence>MRDWPAWGECGGSPGGILHKLRSFPNSLSHVVPDSWAIVCALDRFELSISQLNVAAFQNFLGVLILIYELGMDLSPDDFEGLWSTRKTLIDYSYRIAPKRHMSIIQGHTSNAKGWFEHFFYVRIDGASVEENCLPLFRGKWNFYRANSILPATPRDLFAKRDLLRNGPFFLDSFTLDRIWNAVALYRSRGISLTLRASDMDEPHPDAVPDQRESIRPRKDKVIALDDRNLVSENLPLPRWNPGFTPGDRSGTSEAPLPNDFFANLPPDFTTPASLDEASRREVVAEGSRLINEGIRVFNSTLDGSFREAHLSHFKAEETERKFIRFQNEVAKRERRQAESHSRALICAERKGRRAIAAELARRATLFDVEFRSFKDAQDYVGDFRECRGSVGTLWKSQNADFSFLSEVAEMSGLMDGCAQAESMVPPIDGRIRELWEPIEVSEDTAEAGADAADEGGEVDQPVDSEGRRDCFPFDFIS</sequence>
<evidence type="ECO:0000313" key="2">
    <source>
        <dbReference type="EMBL" id="KAF2537952.1"/>
    </source>
</evidence>
<dbReference type="AlphaFoldDB" id="A0A8S9G4B6"/>
<dbReference type="EMBL" id="QGKW02002228">
    <property type="protein sequence ID" value="KAF2537952.1"/>
    <property type="molecule type" value="Genomic_DNA"/>
</dbReference>
<comment type="caution">
    <text evidence="2">The sequence shown here is derived from an EMBL/GenBank/DDBJ whole genome shotgun (WGS) entry which is preliminary data.</text>
</comment>
<reference evidence="2" key="1">
    <citation type="submission" date="2019-12" db="EMBL/GenBank/DDBJ databases">
        <title>Genome sequencing and annotation of Brassica cretica.</title>
        <authorList>
            <person name="Studholme D.J."/>
            <person name="Sarris P.F."/>
        </authorList>
    </citation>
    <scope>NUCLEOTIDE SEQUENCE</scope>
    <source>
        <strain evidence="2">PFS-001/15</strain>
        <tissue evidence="2">Leaf</tissue>
    </source>
</reference>
<proteinExistence type="predicted"/>
<name>A0A8S9G4B6_BRACR</name>
<feature type="region of interest" description="Disordered" evidence="1">
    <location>
        <begin position="443"/>
        <end position="469"/>
    </location>
</feature>
<evidence type="ECO:0000313" key="3">
    <source>
        <dbReference type="Proteomes" id="UP000712281"/>
    </source>
</evidence>
<evidence type="ECO:0000256" key="1">
    <source>
        <dbReference type="SAM" id="MobiDB-lite"/>
    </source>
</evidence>
<gene>
    <name evidence="2" type="ORF">F2Q68_00020857</name>
</gene>
<protein>
    <submittedName>
        <fullName evidence="2">Uncharacterized protein</fullName>
    </submittedName>
</protein>
<feature type="compositionally biased region" description="Acidic residues" evidence="1">
    <location>
        <begin position="443"/>
        <end position="463"/>
    </location>
</feature>
<organism evidence="2 3">
    <name type="scientific">Brassica cretica</name>
    <name type="common">Mustard</name>
    <dbReference type="NCBI Taxonomy" id="69181"/>
    <lineage>
        <taxon>Eukaryota</taxon>
        <taxon>Viridiplantae</taxon>
        <taxon>Streptophyta</taxon>
        <taxon>Embryophyta</taxon>
        <taxon>Tracheophyta</taxon>
        <taxon>Spermatophyta</taxon>
        <taxon>Magnoliopsida</taxon>
        <taxon>eudicotyledons</taxon>
        <taxon>Gunneridae</taxon>
        <taxon>Pentapetalae</taxon>
        <taxon>rosids</taxon>
        <taxon>malvids</taxon>
        <taxon>Brassicales</taxon>
        <taxon>Brassicaceae</taxon>
        <taxon>Brassiceae</taxon>
        <taxon>Brassica</taxon>
    </lineage>
</organism>